<protein>
    <recommendedName>
        <fullName evidence="4">Vitamin K epoxide reductase domain-containing protein</fullName>
    </recommendedName>
</protein>
<evidence type="ECO:0008006" key="4">
    <source>
        <dbReference type="Google" id="ProtNLM"/>
    </source>
</evidence>
<organism evidence="2 3">
    <name type="scientific">Curtobacterium citreum</name>
    <dbReference type="NCBI Taxonomy" id="2036"/>
    <lineage>
        <taxon>Bacteria</taxon>
        <taxon>Bacillati</taxon>
        <taxon>Actinomycetota</taxon>
        <taxon>Actinomycetes</taxon>
        <taxon>Micrococcales</taxon>
        <taxon>Microbacteriaceae</taxon>
        <taxon>Curtobacterium</taxon>
    </lineage>
</organism>
<accession>A0ABU8YF94</accession>
<name>A0ABU8YF94_9MICO</name>
<dbReference type="RefSeq" id="WP_340196230.1">
    <property type="nucleotide sequence ID" value="NZ_JBBKAP010000021.1"/>
</dbReference>
<dbReference type="Proteomes" id="UP001370299">
    <property type="component" value="Unassembled WGS sequence"/>
</dbReference>
<keyword evidence="1" id="KW-0812">Transmembrane</keyword>
<comment type="caution">
    <text evidence="2">The sequence shown here is derived from an EMBL/GenBank/DDBJ whole genome shotgun (WGS) entry which is preliminary data.</text>
</comment>
<keyword evidence="3" id="KW-1185">Reference proteome</keyword>
<feature type="transmembrane region" description="Helical" evidence="1">
    <location>
        <begin position="99"/>
        <end position="121"/>
    </location>
</feature>
<feature type="transmembrane region" description="Helical" evidence="1">
    <location>
        <begin position="62"/>
        <end position="87"/>
    </location>
</feature>
<gene>
    <name evidence="2" type="ORF">WMN62_17120</name>
</gene>
<evidence type="ECO:0000256" key="1">
    <source>
        <dbReference type="SAM" id="Phobius"/>
    </source>
</evidence>
<sequence>MKTRFASTFRRRNAARDDLVIIWALNVVGIVAVVTSSGYVFNENLYAYGLCATPPHTGCSDAPWFSSMSLSFFGGIAAVGVGAFLGLRRYGNGRRGMWFPLAALGAVAALTGLSIAILTIATPL</sequence>
<evidence type="ECO:0000313" key="2">
    <source>
        <dbReference type="EMBL" id="MEK0173199.1"/>
    </source>
</evidence>
<keyword evidence="1" id="KW-0472">Membrane</keyword>
<keyword evidence="1" id="KW-1133">Transmembrane helix</keyword>
<dbReference type="EMBL" id="JBBLYY010000078">
    <property type="protein sequence ID" value="MEK0173199.1"/>
    <property type="molecule type" value="Genomic_DNA"/>
</dbReference>
<reference evidence="2 3" key="1">
    <citation type="submission" date="2024-03" db="EMBL/GenBank/DDBJ databases">
        <title>Whole genomes of four grape xylem sap localized bacterial endophytes.</title>
        <authorList>
            <person name="Kumar G."/>
            <person name="Savka M.A."/>
        </authorList>
    </citation>
    <scope>NUCLEOTIDE SEQUENCE [LARGE SCALE GENOMIC DNA]</scope>
    <source>
        <strain evidence="2 3">RIT_GXS8</strain>
    </source>
</reference>
<evidence type="ECO:0000313" key="3">
    <source>
        <dbReference type="Proteomes" id="UP001370299"/>
    </source>
</evidence>
<feature type="transmembrane region" description="Helical" evidence="1">
    <location>
        <begin position="20"/>
        <end position="42"/>
    </location>
</feature>
<proteinExistence type="predicted"/>